<evidence type="ECO:0000313" key="1">
    <source>
        <dbReference type="EMBL" id="QJA76658.1"/>
    </source>
</evidence>
<gene>
    <name evidence="1" type="ORF">MM415A01474_0027</name>
</gene>
<organism evidence="1">
    <name type="scientific">viral metagenome</name>
    <dbReference type="NCBI Taxonomy" id="1070528"/>
    <lineage>
        <taxon>unclassified sequences</taxon>
        <taxon>metagenomes</taxon>
        <taxon>organismal metagenomes</taxon>
    </lineage>
</organism>
<proteinExistence type="predicted"/>
<sequence length="64" mass="7395">MPKHIRLTLPNDLYDDLQSICTDEHGNKIHGKQARLIRQGLRLIIKQEKERAVKYAQILSSLEG</sequence>
<dbReference type="EMBL" id="MT142235">
    <property type="protein sequence ID" value="QJA76658.1"/>
    <property type="molecule type" value="Genomic_DNA"/>
</dbReference>
<name>A0A6M3K4N1_9ZZZZ</name>
<dbReference type="AlphaFoldDB" id="A0A6M3K4N1"/>
<reference evidence="1" key="1">
    <citation type="submission" date="2020-03" db="EMBL/GenBank/DDBJ databases">
        <title>The deep terrestrial virosphere.</title>
        <authorList>
            <person name="Holmfeldt K."/>
            <person name="Nilsson E."/>
            <person name="Simone D."/>
            <person name="Lopez-Fernandez M."/>
            <person name="Wu X."/>
            <person name="de Brujin I."/>
            <person name="Lundin D."/>
            <person name="Andersson A."/>
            <person name="Bertilsson S."/>
            <person name="Dopson M."/>
        </authorList>
    </citation>
    <scope>NUCLEOTIDE SEQUENCE</scope>
    <source>
        <strain evidence="1">MM415A01474</strain>
    </source>
</reference>
<accession>A0A6M3K4N1</accession>
<protein>
    <submittedName>
        <fullName evidence="1">Uncharacterized protein</fullName>
    </submittedName>
</protein>